<dbReference type="PANTHER" id="PTHR12599">
    <property type="entry name" value="PTERIN-4-ALPHA-CARBINOLAMINE DEHYDRATASE"/>
    <property type="match status" value="1"/>
</dbReference>
<dbReference type="EC" id="4.2.1.96" evidence="3"/>
<evidence type="ECO:0000256" key="4">
    <source>
        <dbReference type="ARBA" id="ARBA00023239"/>
    </source>
</evidence>
<sequence length="147" mass="16790">MYVALIAQWQRRILVDTALRRMSSCTLGTPRRDVSREARCVPCEGIGSALSAEQVAELVATKTPQWTTTPDTKRLHRTWVRPNFKDAMEFLNRIADVAEKEGHHPDLHLTNWNRVRVELWTHALGGLTENDFILAMKVDEIAEQGQK</sequence>
<dbReference type="HOGENOM" id="CLU_081974_2_2_1"/>
<dbReference type="RefSeq" id="XP_005537050.1">
    <property type="nucleotide sequence ID" value="XM_005536993.1"/>
</dbReference>
<evidence type="ECO:0000256" key="3">
    <source>
        <dbReference type="ARBA" id="ARBA00013252"/>
    </source>
</evidence>
<dbReference type="Proteomes" id="UP000007014">
    <property type="component" value="Chromosome 13"/>
</dbReference>
<gene>
    <name evidence="6" type="ORF">CYME_CMM157C</name>
</gene>
<comment type="catalytic activity">
    <reaction evidence="1">
        <text>(4aS,6R)-4a-hydroxy-L-erythro-5,6,7,8-tetrahydrobiopterin = (6R)-L-erythro-6,7-dihydrobiopterin + H2O</text>
        <dbReference type="Rhea" id="RHEA:11920"/>
        <dbReference type="ChEBI" id="CHEBI:15377"/>
        <dbReference type="ChEBI" id="CHEBI:15642"/>
        <dbReference type="ChEBI" id="CHEBI:43120"/>
        <dbReference type="EC" id="4.2.1.96"/>
    </reaction>
</comment>
<name>M1V8W3_CYAM1</name>
<protein>
    <recommendedName>
        <fullName evidence="3">4a-hydroxytetrahydrobiopterin dehydratase</fullName>
        <ecNumber evidence="3">4.2.1.96</ecNumber>
    </recommendedName>
    <alternativeName>
        <fullName evidence="5">4-alpha-hydroxy-tetrahydropterin dehydratase</fullName>
    </alternativeName>
</protein>
<keyword evidence="7" id="KW-1185">Reference proteome</keyword>
<evidence type="ECO:0000256" key="1">
    <source>
        <dbReference type="ARBA" id="ARBA00001554"/>
    </source>
</evidence>
<evidence type="ECO:0000256" key="2">
    <source>
        <dbReference type="ARBA" id="ARBA00006472"/>
    </source>
</evidence>
<dbReference type="Gramene" id="CMM157CT">
    <property type="protein sequence ID" value="CMM157CT"/>
    <property type="gene ID" value="CMM157C"/>
</dbReference>
<dbReference type="OMA" id="WAEKWNH"/>
<organism evidence="6 7">
    <name type="scientific">Cyanidioschyzon merolae (strain NIES-3377 / 10D)</name>
    <name type="common">Unicellular red alga</name>
    <dbReference type="NCBI Taxonomy" id="280699"/>
    <lineage>
        <taxon>Eukaryota</taxon>
        <taxon>Rhodophyta</taxon>
        <taxon>Bangiophyceae</taxon>
        <taxon>Cyanidiales</taxon>
        <taxon>Cyanidiaceae</taxon>
        <taxon>Cyanidioschyzon</taxon>
    </lineage>
</organism>
<proteinExistence type="inferred from homology"/>
<dbReference type="PANTHER" id="PTHR12599:SF0">
    <property type="entry name" value="PTERIN-4-ALPHA-CARBINOLAMINE DEHYDRATASE"/>
    <property type="match status" value="1"/>
</dbReference>
<dbReference type="CDD" id="cd00913">
    <property type="entry name" value="PCD_DCoH_subfamily_a"/>
    <property type="match status" value="1"/>
</dbReference>
<dbReference type="Gene3D" id="3.30.1360.20">
    <property type="entry name" value="Transcriptional coactivator/pterin dehydratase"/>
    <property type="match status" value="1"/>
</dbReference>
<comment type="similarity">
    <text evidence="2">Belongs to the pterin-4-alpha-carbinolamine dehydratase family.</text>
</comment>
<dbReference type="STRING" id="280699.M1V8W3"/>
<evidence type="ECO:0000313" key="6">
    <source>
        <dbReference type="EMBL" id="BAM81014.1"/>
    </source>
</evidence>
<evidence type="ECO:0000256" key="5">
    <source>
        <dbReference type="ARBA" id="ARBA00030497"/>
    </source>
</evidence>
<dbReference type="SUPFAM" id="SSF55248">
    <property type="entry name" value="PCD-like"/>
    <property type="match status" value="1"/>
</dbReference>
<dbReference type="GO" id="GO:0008124">
    <property type="term" value="F:4-alpha-hydroxytetrahydrobiopterin dehydratase activity"/>
    <property type="evidence" value="ECO:0007669"/>
    <property type="project" value="UniProtKB-EC"/>
</dbReference>
<evidence type="ECO:0000313" key="7">
    <source>
        <dbReference type="Proteomes" id="UP000007014"/>
    </source>
</evidence>
<dbReference type="GeneID" id="16994912"/>
<dbReference type="OrthoDB" id="277398at2759"/>
<dbReference type="EMBL" id="AP006495">
    <property type="protein sequence ID" value="BAM81014.1"/>
    <property type="molecule type" value="Genomic_DNA"/>
</dbReference>
<dbReference type="GO" id="GO:0006729">
    <property type="term" value="P:tetrahydrobiopterin biosynthetic process"/>
    <property type="evidence" value="ECO:0007669"/>
    <property type="project" value="InterPro"/>
</dbReference>
<dbReference type="InterPro" id="IPR036428">
    <property type="entry name" value="PCD_sf"/>
</dbReference>
<reference evidence="6 7" key="1">
    <citation type="journal article" date="2004" name="Nature">
        <title>Genome sequence of the ultrasmall unicellular red alga Cyanidioschyzon merolae 10D.</title>
        <authorList>
            <person name="Matsuzaki M."/>
            <person name="Misumi O."/>
            <person name="Shin-i T."/>
            <person name="Maruyama S."/>
            <person name="Takahara M."/>
            <person name="Miyagishima S."/>
            <person name="Mori T."/>
            <person name="Nishida K."/>
            <person name="Yagisawa F."/>
            <person name="Nishida K."/>
            <person name="Yoshida Y."/>
            <person name="Nishimura Y."/>
            <person name="Nakao S."/>
            <person name="Kobayashi T."/>
            <person name="Momoyama Y."/>
            <person name="Higashiyama T."/>
            <person name="Minoda A."/>
            <person name="Sano M."/>
            <person name="Nomoto H."/>
            <person name="Oishi K."/>
            <person name="Hayashi H."/>
            <person name="Ohta F."/>
            <person name="Nishizaka S."/>
            <person name="Haga S."/>
            <person name="Miura S."/>
            <person name="Morishita T."/>
            <person name="Kabeya Y."/>
            <person name="Terasawa K."/>
            <person name="Suzuki Y."/>
            <person name="Ishii Y."/>
            <person name="Asakawa S."/>
            <person name="Takano H."/>
            <person name="Ohta N."/>
            <person name="Kuroiwa H."/>
            <person name="Tanaka K."/>
            <person name="Shimizu N."/>
            <person name="Sugano S."/>
            <person name="Sato N."/>
            <person name="Nozaki H."/>
            <person name="Ogasawara N."/>
            <person name="Kohara Y."/>
            <person name="Kuroiwa T."/>
        </authorList>
    </citation>
    <scope>NUCLEOTIDE SEQUENCE [LARGE SCALE GENOMIC DNA]</scope>
    <source>
        <strain evidence="6 7">10D</strain>
    </source>
</reference>
<accession>M1V8W3</accession>
<dbReference type="Pfam" id="PF01329">
    <property type="entry name" value="Pterin_4a"/>
    <property type="match status" value="1"/>
</dbReference>
<dbReference type="AlphaFoldDB" id="M1V8W3"/>
<reference evidence="6 7" key="2">
    <citation type="journal article" date="2007" name="BMC Biol.">
        <title>A 100%-complete sequence reveals unusually simple genomic features in the hot-spring red alga Cyanidioschyzon merolae.</title>
        <authorList>
            <person name="Nozaki H."/>
            <person name="Takano H."/>
            <person name="Misumi O."/>
            <person name="Terasawa K."/>
            <person name="Matsuzaki M."/>
            <person name="Maruyama S."/>
            <person name="Nishida K."/>
            <person name="Yagisawa F."/>
            <person name="Yoshida Y."/>
            <person name="Fujiwara T."/>
            <person name="Takio S."/>
            <person name="Tamura K."/>
            <person name="Chung S.J."/>
            <person name="Nakamura S."/>
            <person name="Kuroiwa H."/>
            <person name="Tanaka K."/>
            <person name="Sato N."/>
            <person name="Kuroiwa T."/>
        </authorList>
    </citation>
    <scope>NUCLEOTIDE SEQUENCE [LARGE SCALE GENOMIC DNA]</scope>
    <source>
        <strain evidence="6 7">10D</strain>
    </source>
</reference>
<dbReference type="KEGG" id="cme:CYME_CMM157C"/>
<dbReference type="InterPro" id="IPR001533">
    <property type="entry name" value="Pterin_deHydtase"/>
</dbReference>
<keyword evidence="4" id="KW-0456">Lyase</keyword>
<dbReference type="eggNOG" id="KOG4073">
    <property type="taxonomic scope" value="Eukaryota"/>
</dbReference>